<keyword evidence="5 11" id="KW-0812">Transmembrane</keyword>
<dbReference type="PANTHER" id="PTHR21444:SF16">
    <property type="entry name" value="RECEPTOR FOR RETINOL UPTAKE STRA6"/>
    <property type="match status" value="1"/>
</dbReference>
<evidence type="ECO:0000256" key="10">
    <source>
        <dbReference type="ARBA" id="ARBA00023170"/>
    </source>
</evidence>
<dbReference type="GO" id="GO:0038023">
    <property type="term" value="F:signaling receptor activity"/>
    <property type="evidence" value="ECO:0007669"/>
    <property type="project" value="InterPro"/>
</dbReference>
<evidence type="ECO:0000313" key="13">
    <source>
        <dbReference type="Proteomes" id="UP000054190"/>
    </source>
</evidence>
<dbReference type="Pfam" id="PF14752">
    <property type="entry name" value="RBP_receptor"/>
    <property type="match status" value="1"/>
</dbReference>
<dbReference type="GO" id="GO:0016918">
    <property type="term" value="F:retinal binding"/>
    <property type="evidence" value="ECO:0007669"/>
    <property type="project" value="UniProtKB-KW"/>
</dbReference>
<dbReference type="AlphaFoldDB" id="A0A093H7G8"/>
<keyword evidence="4" id="KW-1003">Cell membrane</keyword>
<evidence type="ECO:0000256" key="9">
    <source>
        <dbReference type="ARBA" id="ARBA00023136"/>
    </source>
</evidence>
<evidence type="ECO:0000256" key="3">
    <source>
        <dbReference type="ARBA" id="ARBA00022448"/>
    </source>
</evidence>
<keyword evidence="9 11" id="KW-0472">Membrane</keyword>
<protein>
    <recommendedName>
        <fullName evidence="2">Receptor for retinol uptake STRA6</fullName>
    </recommendedName>
</protein>
<evidence type="ECO:0000256" key="4">
    <source>
        <dbReference type="ARBA" id="ARBA00022475"/>
    </source>
</evidence>
<keyword evidence="10" id="KW-0675">Receptor</keyword>
<dbReference type="GO" id="GO:0019841">
    <property type="term" value="F:retinol binding"/>
    <property type="evidence" value="ECO:0007669"/>
    <property type="project" value="UniProtKB-KW"/>
</dbReference>
<comment type="subcellular location">
    <subcellularLocation>
        <location evidence="1">Cell membrane</location>
        <topology evidence="1">Multi-pass membrane protein</topology>
    </subcellularLocation>
</comment>
<dbReference type="GO" id="GO:0034632">
    <property type="term" value="F:retinol transmembrane transporter activity"/>
    <property type="evidence" value="ECO:0007669"/>
    <property type="project" value="InterPro"/>
</dbReference>
<dbReference type="GO" id="GO:0071939">
    <property type="term" value="P:vitamin A import into cell"/>
    <property type="evidence" value="ECO:0007669"/>
    <property type="project" value="TreeGrafter"/>
</dbReference>
<name>A0A093H7G8_TYTAL</name>
<accession>A0A093H7G8</accession>
<keyword evidence="3" id="KW-0813">Transport</keyword>
<organism evidence="12 13">
    <name type="scientific">Tyto alba</name>
    <name type="common">Barn owl</name>
    <dbReference type="NCBI Taxonomy" id="56313"/>
    <lineage>
        <taxon>Eukaryota</taxon>
        <taxon>Metazoa</taxon>
        <taxon>Chordata</taxon>
        <taxon>Craniata</taxon>
        <taxon>Vertebrata</taxon>
        <taxon>Euteleostomi</taxon>
        <taxon>Archelosauria</taxon>
        <taxon>Archosauria</taxon>
        <taxon>Dinosauria</taxon>
        <taxon>Saurischia</taxon>
        <taxon>Theropoda</taxon>
        <taxon>Coelurosauria</taxon>
        <taxon>Aves</taxon>
        <taxon>Neognathae</taxon>
        <taxon>Neoaves</taxon>
        <taxon>Telluraves</taxon>
        <taxon>Strigiformes</taxon>
        <taxon>Tytonidae</taxon>
        <taxon>Tyto</taxon>
    </lineage>
</organism>
<dbReference type="EMBL" id="KK385186">
    <property type="protein sequence ID" value="KFV50638.1"/>
    <property type="molecule type" value="Genomic_DNA"/>
</dbReference>
<dbReference type="GO" id="GO:0005886">
    <property type="term" value="C:plasma membrane"/>
    <property type="evidence" value="ECO:0007669"/>
    <property type="project" value="UniProtKB-SubCell"/>
</dbReference>
<feature type="non-terminal residue" evidence="12">
    <location>
        <position position="89"/>
    </location>
</feature>
<dbReference type="Proteomes" id="UP000054190">
    <property type="component" value="Unassembled WGS sequence"/>
</dbReference>
<evidence type="ECO:0000256" key="11">
    <source>
        <dbReference type="SAM" id="Phobius"/>
    </source>
</evidence>
<feature type="non-terminal residue" evidence="12">
    <location>
        <position position="1"/>
    </location>
</feature>
<sequence length="89" mass="10186">PFWLTLVVAVIVQNLAAHYQFLEQHSLRKELTNRRALYIVTYLLFLINVLVGVLAGVWRMVISGLYNAIHFCQLDISLLNRGVETFDPG</sequence>
<gene>
    <name evidence="12" type="ORF">N341_09969</name>
</gene>
<dbReference type="InterPro" id="IPR026612">
    <property type="entry name" value="STRA6-like"/>
</dbReference>
<keyword evidence="6" id="KW-0845">Vitamin A</keyword>
<feature type="transmembrane region" description="Helical" evidence="11">
    <location>
        <begin position="36"/>
        <end position="58"/>
    </location>
</feature>
<keyword evidence="7 11" id="KW-1133">Transmembrane helix</keyword>
<evidence type="ECO:0000256" key="8">
    <source>
        <dbReference type="ARBA" id="ARBA00023072"/>
    </source>
</evidence>
<evidence type="ECO:0000256" key="7">
    <source>
        <dbReference type="ARBA" id="ARBA00022989"/>
    </source>
</evidence>
<dbReference type="PANTHER" id="PTHR21444">
    <property type="entry name" value="COILED-COIL DOMAIN-CONTAINING PROTEIN 180"/>
    <property type="match status" value="1"/>
</dbReference>
<reference evidence="12 13" key="1">
    <citation type="submission" date="2014-04" db="EMBL/GenBank/DDBJ databases">
        <title>Genome evolution of avian class.</title>
        <authorList>
            <person name="Zhang G."/>
            <person name="Li C."/>
        </authorList>
    </citation>
    <scope>NUCLEOTIDE SEQUENCE [LARGE SCALE GENOMIC DNA]</scope>
    <source>
        <strain evidence="12">BGI_N341</strain>
    </source>
</reference>
<proteinExistence type="predicted"/>
<evidence type="ECO:0000256" key="2">
    <source>
        <dbReference type="ARBA" id="ARBA00014411"/>
    </source>
</evidence>
<keyword evidence="8" id="KW-0683">Retinol-binding</keyword>
<evidence type="ECO:0000256" key="6">
    <source>
        <dbReference type="ARBA" id="ARBA00022893"/>
    </source>
</evidence>
<keyword evidence="13" id="KW-1185">Reference proteome</keyword>
<evidence type="ECO:0000313" key="12">
    <source>
        <dbReference type="EMBL" id="KFV50638.1"/>
    </source>
</evidence>
<evidence type="ECO:0000256" key="1">
    <source>
        <dbReference type="ARBA" id="ARBA00004651"/>
    </source>
</evidence>
<evidence type="ECO:0000256" key="5">
    <source>
        <dbReference type="ARBA" id="ARBA00022692"/>
    </source>
</evidence>